<feature type="region of interest" description="Disordered" evidence="1">
    <location>
        <begin position="1"/>
        <end position="21"/>
    </location>
</feature>
<keyword evidence="3" id="KW-1185">Reference proteome</keyword>
<proteinExistence type="predicted"/>
<evidence type="ECO:0008006" key="4">
    <source>
        <dbReference type="Google" id="ProtNLM"/>
    </source>
</evidence>
<dbReference type="Proteomes" id="UP000192756">
    <property type="component" value="Unassembled WGS sequence"/>
</dbReference>
<evidence type="ECO:0000313" key="2">
    <source>
        <dbReference type="EMBL" id="SMC59247.1"/>
    </source>
</evidence>
<protein>
    <recommendedName>
        <fullName evidence="4">Nascent polypeptide-associated complex protein</fullName>
    </recommendedName>
</protein>
<organism evidence="2 3">
    <name type="scientific">Pedobacter africanus</name>
    <dbReference type="NCBI Taxonomy" id="151894"/>
    <lineage>
        <taxon>Bacteria</taxon>
        <taxon>Pseudomonadati</taxon>
        <taxon>Bacteroidota</taxon>
        <taxon>Sphingobacteriia</taxon>
        <taxon>Sphingobacteriales</taxon>
        <taxon>Sphingobacteriaceae</taxon>
        <taxon>Pedobacter</taxon>
    </lineage>
</organism>
<dbReference type="EMBL" id="FWXT01000001">
    <property type="protein sequence ID" value="SMC59247.1"/>
    <property type="molecule type" value="Genomic_DNA"/>
</dbReference>
<sequence length="62" mass="7152">METQNNQSNKPVIPEEEKQPGEIISELMRKENIDEQAIREARAAVGDDEQKIKEYLINNRGI</sequence>
<dbReference type="RefSeq" id="WP_084237601.1">
    <property type="nucleotide sequence ID" value="NZ_FWXT01000001.1"/>
</dbReference>
<dbReference type="OrthoDB" id="9883406at2"/>
<dbReference type="STRING" id="151894.SAMN04488524_1361"/>
<feature type="compositionally biased region" description="Polar residues" evidence="1">
    <location>
        <begin position="1"/>
        <end position="10"/>
    </location>
</feature>
<reference evidence="3" key="1">
    <citation type="submission" date="2017-04" db="EMBL/GenBank/DDBJ databases">
        <authorList>
            <person name="Varghese N."/>
            <person name="Submissions S."/>
        </authorList>
    </citation>
    <scope>NUCLEOTIDE SEQUENCE [LARGE SCALE GENOMIC DNA]</scope>
    <source>
        <strain evidence="3">DSM 12126</strain>
    </source>
</reference>
<evidence type="ECO:0000313" key="3">
    <source>
        <dbReference type="Proteomes" id="UP000192756"/>
    </source>
</evidence>
<dbReference type="AlphaFoldDB" id="A0A1W2AEY2"/>
<gene>
    <name evidence="2" type="ORF">SAMN04488524_1361</name>
</gene>
<accession>A0A1W2AEY2</accession>
<evidence type="ECO:0000256" key="1">
    <source>
        <dbReference type="SAM" id="MobiDB-lite"/>
    </source>
</evidence>
<name>A0A1W2AEY2_9SPHI</name>